<name>A0AAD9HAC1_9PEZI</name>
<dbReference type="Proteomes" id="UP001232148">
    <property type="component" value="Unassembled WGS sequence"/>
</dbReference>
<evidence type="ECO:0000256" key="1">
    <source>
        <dbReference type="SAM" id="Phobius"/>
    </source>
</evidence>
<feature type="transmembrane region" description="Helical" evidence="1">
    <location>
        <begin position="36"/>
        <end position="54"/>
    </location>
</feature>
<evidence type="ECO:0000313" key="2">
    <source>
        <dbReference type="EMBL" id="KAK2024459.1"/>
    </source>
</evidence>
<keyword evidence="1" id="KW-1133">Transmembrane helix</keyword>
<dbReference type="EMBL" id="MU842964">
    <property type="protein sequence ID" value="KAK2024459.1"/>
    <property type="molecule type" value="Genomic_DNA"/>
</dbReference>
<keyword evidence="1" id="KW-0812">Transmembrane</keyword>
<comment type="caution">
    <text evidence="2">The sequence shown here is derived from an EMBL/GenBank/DDBJ whole genome shotgun (WGS) entry which is preliminary data.</text>
</comment>
<proteinExistence type="predicted"/>
<reference evidence="2" key="1">
    <citation type="submission" date="2021-06" db="EMBL/GenBank/DDBJ databases">
        <title>Comparative genomics, transcriptomics and evolutionary studies reveal genomic signatures of adaptation to plant cell wall in hemibiotrophic fungi.</title>
        <authorList>
            <consortium name="DOE Joint Genome Institute"/>
            <person name="Baroncelli R."/>
            <person name="Diaz J.F."/>
            <person name="Benocci T."/>
            <person name="Peng M."/>
            <person name="Battaglia E."/>
            <person name="Haridas S."/>
            <person name="Andreopoulos W."/>
            <person name="Labutti K."/>
            <person name="Pangilinan J."/>
            <person name="Floch G.L."/>
            <person name="Makela M.R."/>
            <person name="Henrissat B."/>
            <person name="Grigoriev I.V."/>
            <person name="Crouch J.A."/>
            <person name="De Vries R.P."/>
            <person name="Sukno S.A."/>
            <person name="Thon M.R."/>
        </authorList>
    </citation>
    <scope>NUCLEOTIDE SEQUENCE</scope>
    <source>
        <strain evidence="2">MAFF235873</strain>
    </source>
</reference>
<accession>A0AAD9HAC1</accession>
<keyword evidence="3" id="KW-1185">Reference proteome</keyword>
<keyword evidence="1" id="KW-0472">Membrane</keyword>
<sequence>MPHRKEILHSRSVTGEAILPQLHVYFSCSAIKPFRFLLFFNISVVISTFCPLPPPLPKKTSLSRSPK</sequence>
<organism evidence="2 3">
    <name type="scientific">Colletotrichum zoysiae</name>
    <dbReference type="NCBI Taxonomy" id="1216348"/>
    <lineage>
        <taxon>Eukaryota</taxon>
        <taxon>Fungi</taxon>
        <taxon>Dikarya</taxon>
        <taxon>Ascomycota</taxon>
        <taxon>Pezizomycotina</taxon>
        <taxon>Sordariomycetes</taxon>
        <taxon>Hypocreomycetidae</taxon>
        <taxon>Glomerellales</taxon>
        <taxon>Glomerellaceae</taxon>
        <taxon>Colletotrichum</taxon>
        <taxon>Colletotrichum graminicola species complex</taxon>
    </lineage>
</organism>
<evidence type="ECO:0000313" key="3">
    <source>
        <dbReference type="Proteomes" id="UP001232148"/>
    </source>
</evidence>
<protein>
    <submittedName>
        <fullName evidence="2">Uncharacterized protein</fullName>
    </submittedName>
</protein>
<dbReference type="AlphaFoldDB" id="A0AAD9HAC1"/>
<gene>
    <name evidence="2" type="ORF">LX32DRAFT_643601</name>
</gene>